<evidence type="ECO:0000256" key="1">
    <source>
        <dbReference type="ARBA" id="ARBA00004305"/>
    </source>
</evidence>
<dbReference type="CDD" id="cd20268">
    <property type="entry name" value="Complex1_LYR_SDHAF1_LYRM8"/>
    <property type="match status" value="1"/>
</dbReference>
<keyword evidence="8" id="KW-1185">Reference proteome</keyword>
<evidence type="ECO:0000256" key="2">
    <source>
        <dbReference type="ARBA" id="ARBA00023128"/>
    </source>
</evidence>
<dbReference type="KEGG" id="qsa:O6P43_007032"/>
<reference evidence="7" key="1">
    <citation type="journal article" date="2023" name="Science">
        <title>Elucidation of the pathway for biosynthesis of saponin adjuvants from the soapbark tree.</title>
        <authorList>
            <person name="Reed J."/>
            <person name="Orme A."/>
            <person name="El-Demerdash A."/>
            <person name="Owen C."/>
            <person name="Martin L.B.B."/>
            <person name="Misra R.C."/>
            <person name="Kikuchi S."/>
            <person name="Rejzek M."/>
            <person name="Martin A.C."/>
            <person name="Harkess A."/>
            <person name="Leebens-Mack J."/>
            <person name="Louveau T."/>
            <person name="Stephenson M.J."/>
            <person name="Osbourn A."/>
        </authorList>
    </citation>
    <scope>NUCLEOTIDE SEQUENCE</scope>
    <source>
        <strain evidence="7">S10</strain>
    </source>
</reference>
<gene>
    <name evidence="7" type="ORF">O6P43_007032</name>
</gene>
<dbReference type="InterPro" id="IPR045295">
    <property type="entry name" value="Complex1_LYR_SDHAF1_LYRM8"/>
</dbReference>
<evidence type="ECO:0000313" key="7">
    <source>
        <dbReference type="EMBL" id="KAJ7977399.1"/>
    </source>
</evidence>
<dbReference type="PANTHER" id="PTHR13675">
    <property type="entry name" value="LYR MOTIF-CONTAINING PROTEIN 2"/>
    <property type="match status" value="1"/>
</dbReference>
<dbReference type="PANTHER" id="PTHR13675:SF1">
    <property type="entry name" value="SUCCINATE DEHYDROGENASE ASSEMBLY FACTOR 1, MITOCHONDRIAL"/>
    <property type="match status" value="1"/>
</dbReference>
<comment type="caution">
    <text evidence="7">The sequence shown here is derived from an EMBL/GenBank/DDBJ whole genome shotgun (WGS) entry which is preliminary data.</text>
</comment>
<accession>A0AAD7Q9M7</accession>
<comment type="similarity">
    <text evidence="4">Belongs to the complex I LYR family. SDHAF1 subfamily.</text>
</comment>
<evidence type="ECO:0000256" key="5">
    <source>
        <dbReference type="SAM" id="MobiDB-lite"/>
    </source>
</evidence>
<dbReference type="EMBL" id="JARAOO010000003">
    <property type="protein sequence ID" value="KAJ7977399.1"/>
    <property type="molecule type" value="Genomic_DNA"/>
</dbReference>
<evidence type="ECO:0000256" key="4">
    <source>
        <dbReference type="ARBA" id="ARBA00025715"/>
    </source>
</evidence>
<evidence type="ECO:0000313" key="8">
    <source>
        <dbReference type="Proteomes" id="UP001163823"/>
    </source>
</evidence>
<sequence length="98" mass="11250">MGVSGGRRLSGMQKQVLSLYRGFLRAARSKSKEDRHKIESIISSEFRRNSKEVDHKNFIYIEYLIRRGRKQLDQLKDPGTTGLSSLEMNLPKPSNPKS</sequence>
<comment type="subcellular location">
    <subcellularLocation>
        <location evidence="1">Mitochondrion matrix</location>
    </subcellularLocation>
</comment>
<dbReference type="GO" id="GO:0005759">
    <property type="term" value="C:mitochondrial matrix"/>
    <property type="evidence" value="ECO:0007669"/>
    <property type="project" value="UniProtKB-SubCell"/>
</dbReference>
<feature type="region of interest" description="Disordered" evidence="5">
    <location>
        <begin position="74"/>
        <end position="98"/>
    </location>
</feature>
<dbReference type="GO" id="GO:0034553">
    <property type="term" value="P:mitochondrial respiratory chain complex II assembly"/>
    <property type="evidence" value="ECO:0007669"/>
    <property type="project" value="InterPro"/>
</dbReference>
<dbReference type="InterPro" id="IPR008011">
    <property type="entry name" value="Complex1_LYR_dom"/>
</dbReference>
<name>A0AAD7Q9M7_QUISA</name>
<dbReference type="Pfam" id="PF05347">
    <property type="entry name" value="Complex1_LYR"/>
    <property type="match status" value="1"/>
</dbReference>
<proteinExistence type="inferred from homology"/>
<dbReference type="Proteomes" id="UP001163823">
    <property type="component" value="Chromosome 3"/>
</dbReference>
<feature type="domain" description="Complex 1 LYR protein" evidence="6">
    <location>
        <begin position="14"/>
        <end position="74"/>
    </location>
</feature>
<keyword evidence="2" id="KW-0496">Mitochondrion</keyword>
<evidence type="ECO:0000259" key="6">
    <source>
        <dbReference type="Pfam" id="PF05347"/>
    </source>
</evidence>
<protein>
    <submittedName>
        <fullName evidence="7">Succinate dehydrogenase assembly factor 1, mitochondrial</fullName>
    </submittedName>
</protein>
<keyword evidence="3" id="KW-0143">Chaperone</keyword>
<organism evidence="7 8">
    <name type="scientific">Quillaja saponaria</name>
    <name type="common">Soap bark tree</name>
    <dbReference type="NCBI Taxonomy" id="32244"/>
    <lineage>
        <taxon>Eukaryota</taxon>
        <taxon>Viridiplantae</taxon>
        <taxon>Streptophyta</taxon>
        <taxon>Embryophyta</taxon>
        <taxon>Tracheophyta</taxon>
        <taxon>Spermatophyta</taxon>
        <taxon>Magnoliopsida</taxon>
        <taxon>eudicotyledons</taxon>
        <taxon>Gunneridae</taxon>
        <taxon>Pentapetalae</taxon>
        <taxon>rosids</taxon>
        <taxon>fabids</taxon>
        <taxon>Fabales</taxon>
        <taxon>Quillajaceae</taxon>
        <taxon>Quillaja</taxon>
    </lineage>
</organism>
<dbReference type="AlphaFoldDB" id="A0AAD7Q9M7"/>
<evidence type="ECO:0000256" key="3">
    <source>
        <dbReference type="ARBA" id="ARBA00023186"/>
    </source>
</evidence>